<dbReference type="Pfam" id="PF01938">
    <property type="entry name" value="TRAM"/>
    <property type="match status" value="1"/>
</dbReference>
<feature type="domain" description="TRAM" evidence="6">
    <location>
        <begin position="3"/>
        <end position="61"/>
    </location>
</feature>
<dbReference type="Proteomes" id="UP000221024">
    <property type="component" value="Unassembled WGS sequence"/>
</dbReference>
<evidence type="ECO:0000256" key="3">
    <source>
        <dbReference type="ARBA" id="ARBA00022691"/>
    </source>
</evidence>
<gene>
    <name evidence="7" type="ORF">CRI93_12900</name>
</gene>
<feature type="binding site" evidence="4">
    <location>
        <position position="349"/>
    </location>
    <ligand>
        <name>S-adenosyl-L-methionine</name>
        <dbReference type="ChEBI" id="CHEBI:59789"/>
    </ligand>
</feature>
<organism evidence="7 8">
    <name type="scientific">Longimonas halophila</name>
    <dbReference type="NCBI Taxonomy" id="1469170"/>
    <lineage>
        <taxon>Bacteria</taxon>
        <taxon>Pseudomonadati</taxon>
        <taxon>Rhodothermota</taxon>
        <taxon>Rhodothermia</taxon>
        <taxon>Rhodothermales</taxon>
        <taxon>Salisaetaceae</taxon>
        <taxon>Longimonas</taxon>
    </lineage>
</organism>
<evidence type="ECO:0000259" key="6">
    <source>
        <dbReference type="PROSITE" id="PS50926"/>
    </source>
</evidence>
<dbReference type="PANTHER" id="PTHR11061:SF30">
    <property type="entry name" value="TRNA (URACIL(54)-C(5))-METHYLTRANSFERASE"/>
    <property type="match status" value="1"/>
</dbReference>
<dbReference type="InterPro" id="IPR002792">
    <property type="entry name" value="TRAM_dom"/>
</dbReference>
<dbReference type="OrthoDB" id="9804590at2"/>
<dbReference type="FunFam" id="2.40.50.1070:FF:000003">
    <property type="entry name" value="23S rRNA (Uracil-5-)-methyltransferase RumA"/>
    <property type="match status" value="1"/>
</dbReference>
<dbReference type="CDD" id="cd02440">
    <property type="entry name" value="AdoMet_MTases"/>
    <property type="match status" value="1"/>
</dbReference>
<reference evidence="7 8" key="1">
    <citation type="submission" date="2017-10" db="EMBL/GenBank/DDBJ databases">
        <title>Draft genome of Longimonas halophila.</title>
        <authorList>
            <person name="Goh K.M."/>
            <person name="Shamsir M.S."/>
            <person name="Lim S.W."/>
        </authorList>
    </citation>
    <scope>NUCLEOTIDE SEQUENCE [LARGE SCALE GENOMIC DNA]</scope>
    <source>
        <strain evidence="7 8">KCTC 42399</strain>
    </source>
</reference>
<dbReference type="InterPro" id="IPR030391">
    <property type="entry name" value="MeTrfase_TrmA_CS"/>
</dbReference>
<evidence type="ECO:0000256" key="4">
    <source>
        <dbReference type="PROSITE-ProRule" id="PRU01024"/>
    </source>
</evidence>
<evidence type="ECO:0000256" key="2">
    <source>
        <dbReference type="ARBA" id="ARBA00022679"/>
    </source>
</evidence>
<feature type="active site" description="Nucleophile" evidence="4">
    <location>
        <position position="425"/>
    </location>
</feature>
<dbReference type="Gene3D" id="2.40.50.1070">
    <property type="match status" value="1"/>
</dbReference>
<dbReference type="PROSITE" id="PS01230">
    <property type="entry name" value="TRMA_1"/>
    <property type="match status" value="1"/>
</dbReference>
<dbReference type="GO" id="GO:0006396">
    <property type="term" value="P:RNA processing"/>
    <property type="evidence" value="ECO:0007669"/>
    <property type="project" value="InterPro"/>
</dbReference>
<dbReference type="PANTHER" id="PTHR11061">
    <property type="entry name" value="RNA M5U METHYLTRANSFERASE"/>
    <property type="match status" value="1"/>
</dbReference>
<feature type="active site" evidence="5">
    <location>
        <position position="425"/>
    </location>
</feature>
<comment type="caution">
    <text evidence="7">The sequence shown here is derived from an EMBL/GenBank/DDBJ whole genome shotgun (WGS) entry which is preliminary data.</text>
</comment>
<comment type="similarity">
    <text evidence="4">Belongs to the class I-like SAM-binding methyltransferase superfamily. RNA M5U methyltransferase family.</text>
</comment>
<dbReference type="GO" id="GO:0008757">
    <property type="term" value="F:S-adenosylmethionine-dependent methyltransferase activity"/>
    <property type="evidence" value="ECO:0007669"/>
    <property type="project" value="UniProtKB-ARBA"/>
</dbReference>
<dbReference type="InterPro" id="IPR012340">
    <property type="entry name" value="NA-bd_OB-fold"/>
</dbReference>
<dbReference type="GO" id="GO:0008173">
    <property type="term" value="F:RNA methyltransferase activity"/>
    <property type="evidence" value="ECO:0007669"/>
    <property type="project" value="InterPro"/>
</dbReference>
<name>A0A2H3NIT2_9BACT</name>
<dbReference type="Gene3D" id="3.40.50.150">
    <property type="entry name" value="Vaccinia Virus protein VP39"/>
    <property type="match status" value="1"/>
</dbReference>
<sequence>MASVSHGDLLTLDIEKFADKGASLARVDGYVIFVEDAVPGDRVKAYVYQAKSSFAKAKLDTLIEPSILRTEPRCRYADTCGGCARQHVTYEAQLEAKQQSVQEAFAHHSDFSDVEVPPVIGMEEPFYYRNKMDFDFSADRWLTRDEIDSGQDFDTDFALGMHAPGHFDKVLDLHECHLQSDMSARLVNGVRDFVKEQGWAPWDIRKQKGYLRHLVIREGKRTGDLMVNLVTYGRNAERRDAFADFLQREFPEVTTFVDTDHTGKSHNVEGDTQTVFGPGTIDDIIGDYRFTISPQSFFQTNTQQAERLYQIAHDFADLQPTDTVYDLYCGAGTISLFLSDAVDQVVGVELIEEAVEDARANAAQNDVSNCTFEAGDLKTVFTDDFVDTHGTPDVLIVDPPRNGMHKKVTAQIKALRPERFVYVSCNPQTQVRDLDRLRDVYQIEAVQPVDMFPHTPHIENVVSLRAI</sequence>
<keyword evidence="8" id="KW-1185">Reference proteome</keyword>
<dbReference type="EMBL" id="PDEP01000014">
    <property type="protein sequence ID" value="PEN05410.1"/>
    <property type="molecule type" value="Genomic_DNA"/>
</dbReference>
<dbReference type="Gene3D" id="2.40.50.140">
    <property type="entry name" value="Nucleic acid-binding proteins"/>
    <property type="match status" value="1"/>
</dbReference>
<keyword evidence="2 4" id="KW-0808">Transferase</keyword>
<keyword evidence="3 4" id="KW-0949">S-adenosyl-L-methionine</keyword>
<dbReference type="InterPro" id="IPR029063">
    <property type="entry name" value="SAM-dependent_MTases_sf"/>
</dbReference>
<dbReference type="GO" id="GO:0001510">
    <property type="term" value="P:RNA methylation"/>
    <property type="evidence" value="ECO:0007669"/>
    <property type="project" value="UniProtKB-ARBA"/>
</dbReference>
<keyword evidence="1 4" id="KW-0489">Methyltransferase</keyword>
<dbReference type="Pfam" id="PF05958">
    <property type="entry name" value="tRNA_U5-meth_tr"/>
    <property type="match status" value="1"/>
</dbReference>
<protein>
    <submittedName>
        <fullName evidence="7">23S rRNA (Uracil(1939)-C(5))-methyltransferase RlmD</fullName>
    </submittedName>
</protein>
<dbReference type="InterPro" id="IPR030390">
    <property type="entry name" value="MeTrfase_TrmA_AS"/>
</dbReference>
<feature type="binding site" evidence="4">
    <location>
        <position position="328"/>
    </location>
    <ligand>
        <name>S-adenosyl-L-methionine</name>
        <dbReference type="ChEBI" id="CHEBI:59789"/>
    </ligand>
</feature>
<dbReference type="PROSITE" id="PS50926">
    <property type="entry name" value="TRAM"/>
    <property type="match status" value="1"/>
</dbReference>
<dbReference type="NCBIfam" id="TIGR00479">
    <property type="entry name" value="rumA"/>
    <property type="match status" value="1"/>
</dbReference>
<dbReference type="SUPFAM" id="SSF50249">
    <property type="entry name" value="Nucleic acid-binding proteins"/>
    <property type="match status" value="1"/>
</dbReference>
<dbReference type="PROSITE" id="PS51687">
    <property type="entry name" value="SAM_MT_RNA_M5U"/>
    <property type="match status" value="1"/>
</dbReference>
<evidence type="ECO:0000313" key="7">
    <source>
        <dbReference type="EMBL" id="PEN05410.1"/>
    </source>
</evidence>
<dbReference type="PROSITE" id="PS01231">
    <property type="entry name" value="TRMA_2"/>
    <property type="match status" value="1"/>
</dbReference>
<dbReference type="RefSeq" id="WP_098063059.1">
    <property type="nucleotide sequence ID" value="NZ_PDEP01000014.1"/>
</dbReference>
<dbReference type="FunFam" id="3.40.50.150:FF:000009">
    <property type="entry name" value="23S rRNA (Uracil(1939)-C(5))-methyltransferase RlmD"/>
    <property type="match status" value="1"/>
</dbReference>
<dbReference type="SUPFAM" id="SSF53335">
    <property type="entry name" value="S-adenosyl-L-methionine-dependent methyltransferases"/>
    <property type="match status" value="1"/>
</dbReference>
<accession>A0A2H3NIT2</accession>
<dbReference type="InterPro" id="IPR010280">
    <property type="entry name" value="U5_MeTrfase_fam"/>
</dbReference>
<feature type="binding site" evidence="4">
    <location>
        <position position="398"/>
    </location>
    <ligand>
        <name>S-adenosyl-L-methionine</name>
        <dbReference type="ChEBI" id="CHEBI:59789"/>
    </ligand>
</feature>
<evidence type="ECO:0000313" key="8">
    <source>
        <dbReference type="Proteomes" id="UP000221024"/>
    </source>
</evidence>
<feature type="binding site" evidence="4">
    <location>
        <position position="299"/>
    </location>
    <ligand>
        <name>S-adenosyl-L-methionine</name>
        <dbReference type="ChEBI" id="CHEBI:59789"/>
    </ligand>
</feature>
<evidence type="ECO:0000256" key="5">
    <source>
        <dbReference type="PROSITE-ProRule" id="PRU10015"/>
    </source>
</evidence>
<proteinExistence type="inferred from homology"/>
<evidence type="ECO:0000256" key="1">
    <source>
        <dbReference type="ARBA" id="ARBA00022603"/>
    </source>
</evidence>
<dbReference type="AlphaFoldDB" id="A0A2H3NIT2"/>